<protein>
    <submittedName>
        <fullName evidence="1">Uncharacterized protein</fullName>
    </submittedName>
</protein>
<name>A0AAN5DC31_9BILA</name>
<dbReference type="AlphaFoldDB" id="A0AAN5DC31"/>
<feature type="non-terminal residue" evidence="1">
    <location>
        <position position="1"/>
    </location>
</feature>
<dbReference type="Proteomes" id="UP001328107">
    <property type="component" value="Unassembled WGS sequence"/>
</dbReference>
<reference evidence="2" key="1">
    <citation type="submission" date="2022-10" db="EMBL/GenBank/DDBJ databases">
        <title>Genome assembly of Pristionchus species.</title>
        <authorList>
            <person name="Yoshida K."/>
            <person name="Sommer R.J."/>
        </authorList>
    </citation>
    <scope>NUCLEOTIDE SEQUENCE [LARGE SCALE GENOMIC DNA]</scope>
    <source>
        <strain evidence="2">RS5460</strain>
    </source>
</reference>
<keyword evidence="2" id="KW-1185">Reference proteome</keyword>
<gene>
    <name evidence="1" type="ORF">PMAYCL1PPCAC_30559</name>
</gene>
<dbReference type="EMBL" id="BTRK01000006">
    <property type="protein sequence ID" value="GMR60364.1"/>
    <property type="molecule type" value="Genomic_DNA"/>
</dbReference>
<organism evidence="1 2">
    <name type="scientific">Pristionchus mayeri</name>
    <dbReference type="NCBI Taxonomy" id="1317129"/>
    <lineage>
        <taxon>Eukaryota</taxon>
        <taxon>Metazoa</taxon>
        <taxon>Ecdysozoa</taxon>
        <taxon>Nematoda</taxon>
        <taxon>Chromadorea</taxon>
        <taxon>Rhabditida</taxon>
        <taxon>Rhabditina</taxon>
        <taxon>Diplogasteromorpha</taxon>
        <taxon>Diplogasteroidea</taxon>
        <taxon>Neodiplogasteridae</taxon>
        <taxon>Pristionchus</taxon>
    </lineage>
</organism>
<evidence type="ECO:0000313" key="2">
    <source>
        <dbReference type="Proteomes" id="UP001328107"/>
    </source>
</evidence>
<proteinExistence type="predicted"/>
<evidence type="ECO:0000313" key="1">
    <source>
        <dbReference type="EMBL" id="GMR60364.1"/>
    </source>
</evidence>
<sequence length="188" mass="21263">RPSTPPSPSLAYSSFLSESSKKKCRDCRAFSWWLSSPQLHSHSTAESFRSPLPVADFSLSVPPHPQSSNLPRKLARHPPTCCRRFSKQRSWLDTKTPSTCHSFAASTTRLSRRRWRSSSTRSRNLPLPFSPNPRCSLPIPSALSSVNSFPIPPNREIKPPAAPLVHHSHRASEIKDHLEWRRVGETLR</sequence>
<accession>A0AAN5DC31</accession>
<comment type="caution">
    <text evidence="1">The sequence shown here is derived from an EMBL/GenBank/DDBJ whole genome shotgun (WGS) entry which is preliminary data.</text>
</comment>